<evidence type="ECO:0000313" key="2">
    <source>
        <dbReference type="EMBL" id="OLP74867.1"/>
    </source>
</evidence>
<name>A0A1Q9BW02_SYMMI</name>
<evidence type="ECO:0000313" key="3">
    <source>
        <dbReference type="Proteomes" id="UP000186817"/>
    </source>
</evidence>
<dbReference type="EMBL" id="LSRX01003110">
    <property type="protein sequence ID" value="OLP74867.1"/>
    <property type="molecule type" value="Genomic_DNA"/>
</dbReference>
<dbReference type="OrthoDB" id="7042322at2759"/>
<feature type="compositionally biased region" description="Basic residues" evidence="1">
    <location>
        <begin position="1"/>
        <end position="12"/>
    </location>
</feature>
<keyword evidence="2" id="KW-0032">Aminotransferase</keyword>
<dbReference type="AlphaFoldDB" id="A0A1Q9BW02"/>
<keyword evidence="3" id="KW-1185">Reference proteome</keyword>
<keyword evidence="2" id="KW-0808">Transferase</keyword>
<proteinExistence type="predicted"/>
<accession>A0A1Q9BW02</accession>
<comment type="caution">
    <text evidence="2">The sequence shown here is derived from an EMBL/GenBank/DDBJ whole genome shotgun (WGS) entry which is preliminary data.</text>
</comment>
<dbReference type="Proteomes" id="UP000186817">
    <property type="component" value="Unassembled WGS sequence"/>
</dbReference>
<dbReference type="GO" id="GO:0008483">
    <property type="term" value="F:transaminase activity"/>
    <property type="evidence" value="ECO:0007669"/>
    <property type="project" value="UniProtKB-KW"/>
</dbReference>
<sequence length="74" mass="8604">MSWKKDLRKRPRKLDDAMPSGKRWRIRVGERAKSIRNPIREIMDSVAGKENPAKKLVSLAQGDPTSYPRLCRRT</sequence>
<gene>
    <name evidence="2" type="primary">TAT</name>
    <name evidence="2" type="ORF">AK812_SmicGene45473</name>
</gene>
<protein>
    <submittedName>
        <fullName evidence="2">Tyrosine aminotransferase</fullName>
    </submittedName>
</protein>
<organism evidence="2 3">
    <name type="scientific">Symbiodinium microadriaticum</name>
    <name type="common">Dinoflagellate</name>
    <name type="synonym">Zooxanthella microadriatica</name>
    <dbReference type="NCBI Taxonomy" id="2951"/>
    <lineage>
        <taxon>Eukaryota</taxon>
        <taxon>Sar</taxon>
        <taxon>Alveolata</taxon>
        <taxon>Dinophyceae</taxon>
        <taxon>Suessiales</taxon>
        <taxon>Symbiodiniaceae</taxon>
        <taxon>Symbiodinium</taxon>
    </lineage>
</organism>
<evidence type="ECO:0000256" key="1">
    <source>
        <dbReference type="SAM" id="MobiDB-lite"/>
    </source>
</evidence>
<reference evidence="2 3" key="1">
    <citation type="submission" date="2016-02" db="EMBL/GenBank/DDBJ databases">
        <title>Genome analysis of coral dinoflagellate symbionts highlights evolutionary adaptations to a symbiotic lifestyle.</title>
        <authorList>
            <person name="Aranda M."/>
            <person name="Li Y."/>
            <person name="Liew Y.J."/>
            <person name="Baumgarten S."/>
            <person name="Simakov O."/>
            <person name="Wilson M."/>
            <person name="Piel J."/>
            <person name="Ashoor H."/>
            <person name="Bougouffa S."/>
            <person name="Bajic V.B."/>
            <person name="Ryu T."/>
            <person name="Ravasi T."/>
            <person name="Bayer T."/>
            <person name="Micklem G."/>
            <person name="Kim H."/>
            <person name="Bhak J."/>
            <person name="Lajeunesse T.C."/>
            <person name="Voolstra C.R."/>
        </authorList>
    </citation>
    <scope>NUCLEOTIDE SEQUENCE [LARGE SCALE GENOMIC DNA]</scope>
    <source>
        <strain evidence="2 3">CCMP2467</strain>
    </source>
</reference>
<feature type="region of interest" description="Disordered" evidence="1">
    <location>
        <begin position="1"/>
        <end position="20"/>
    </location>
</feature>